<feature type="region of interest" description="Disordered" evidence="1">
    <location>
        <begin position="59"/>
        <end position="84"/>
    </location>
</feature>
<evidence type="ECO:0000256" key="1">
    <source>
        <dbReference type="SAM" id="MobiDB-lite"/>
    </source>
</evidence>
<name>A0ABU9EBS4_9BACT</name>
<evidence type="ECO:0000313" key="2">
    <source>
        <dbReference type="EMBL" id="MEK9501562.1"/>
    </source>
</evidence>
<keyword evidence="3" id="KW-1185">Reference proteome</keyword>
<gene>
    <name evidence="2" type="ORF">WI372_11280</name>
</gene>
<sequence length="117" mass="13540">MGRHDDITEDQLREELVSFARLILLLDRKDALLDRSASVLRLLGEMRRMVFAWEVRVTDRESPARPRRPGATPTPAKEDDPSMRVVREALERERELLRELGTDAHDHDMDGSFDDDS</sequence>
<accession>A0ABU9EBS4</accession>
<dbReference type="Proteomes" id="UP001484239">
    <property type="component" value="Unassembled WGS sequence"/>
</dbReference>
<dbReference type="EMBL" id="JBBHLI010000006">
    <property type="protein sequence ID" value="MEK9501562.1"/>
    <property type="molecule type" value="Genomic_DNA"/>
</dbReference>
<feature type="compositionally biased region" description="Basic and acidic residues" evidence="1">
    <location>
        <begin position="96"/>
        <end position="110"/>
    </location>
</feature>
<reference evidence="2 3" key="1">
    <citation type="submission" date="2024-02" db="EMBL/GenBank/DDBJ databases">
        <title>A novel Gemmatimonadota bacterium.</title>
        <authorList>
            <person name="Du Z.-J."/>
            <person name="Ye Y.-Q."/>
        </authorList>
    </citation>
    <scope>NUCLEOTIDE SEQUENCE [LARGE SCALE GENOMIC DNA]</scope>
    <source>
        <strain evidence="2 3">DH-20</strain>
    </source>
</reference>
<proteinExistence type="predicted"/>
<comment type="caution">
    <text evidence="2">The sequence shown here is derived from an EMBL/GenBank/DDBJ whole genome shotgun (WGS) entry which is preliminary data.</text>
</comment>
<organism evidence="2 3">
    <name type="scientific">Gaopeijia maritima</name>
    <dbReference type="NCBI Taxonomy" id="3119007"/>
    <lineage>
        <taxon>Bacteria</taxon>
        <taxon>Pseudomonadati</taxon>
        <taxon>Gemmatimonadota</taxon>
        <taxon>Longimicrobiia</taxon>
        <taxon>Gaopeijiales</taxon>
        <taxon>Gaopeijiaceae</taxon>
        <taxon>Gaopeijia</taxon>
    </lineage>
</organism>
<feature type="region of interest" description="Disordered" evidence="1">
    <location>
        <begin position="96"/>
        <end position="117"/>
    </location>
</feature>
<protein>
    <submittedName>
        <fullName evidence="2">Uncharacterized protein</fullName>
    </submittedName>
</protein>
<dbReference type="RefSeq" id="WP_405281532.1">
    <property type="nucleotide sequence ID" value="NZ_CP144380.1"/>
</dbReference>
<evidence type="ECO:0000313" key="3">
    <source>
        <dbReference type="Proteomes" id="UP001484239"/>
    </source>
</evidence>